<evidence type="ECO:0000313" key="1">
    <source>
        <dbReference type="EMBL" id="KAK3947412.1"/>
    </source>
</evidence>
<protein>
    <submittedName>
        <fullName evidence="1">Uncharacterized protein</fullName>
    </submittedName>
</protein>
<reference evidence="1" key="1">
    <citation type="journal article" date="2023" name="Mol. Phylogenet. Evol.">
        <title>Genome-scale phylogeny and comparative genomics of the fungal order Sordariales.</title>
        <authorList>
            <person name="Hensen N."/>
            <person name="Bonometti L."/>
            <person name="Westerberg I."/>
            <person name="Brannstrom I.O."/>
            <person name="Guillou S."/>
            <person name="Cros-Aarteil S."/>
            <person name="Calhoun S."/>
            <person name="Haridas S."/>
            <person name="Kuo A."/>
            <person name="Mondo S."/>
            <person name="Pangilinan J."/>
            <person name="Riley R."/>
            <person name="LaButti K."/>
            <person name="Andreopoulos B."/>
            <person name="Lipzen A."/>
            <person name="Chen C."/>
            <person name="Yan M."/>
            <person name="Daum C."/>
            <person name="Ng V."/>
            <person name="Clum A."/>
            <person name="Steindorff A."/>
            <person name="Ohm R.A."/>
            <person name="Martin F."/>
            <person name="Silar P."/>
            <person name="Natvig D.O."/>
            <person name="Lalanne C."/>
            <person name="Gautier V."/>
            <person name="Ament-Velasquez S.L."/>
            <person name="Kruys A."/>
            <person name="Hutchinson M.I."/>
            <person name="Powell A.J."/>
            <person name="Barry K."/>
            <person name="Miller A.N."/>
            <person name="Grigoriev I.V."/>
            <person name="Debuchy R."/>
            <person name="Gladieux P."/>
            <person name="Hiltunen Thoren M."/>
            <person name="Johannesson H."/>
        </authorList>
    </citation>
    <scope>NUCLEOTIDE SEQUENCE</scope>
    <source>
        <strain evidence="1">CBS 626.80</strain>
    </source>
</reference>
<comment type="caution">
    <text evidence="1">The sequence shown here is derived from an EMBL/GenBank/DDBJ whole genome shotgun (WGS) entry which is preliminary data.</text>
</comment>
<dbReference type="AlphaFoldDB" id="A0AAN6NPF6"/>
<dbReference type="EMBL" id="MU859357">
    <property type="protein sequence ID" value="KAK3947412.1"/>
    <property type="molecule type" value="Genomic_DNA"/>
</dbReference>
<accession>A0AAN6NPF6</accession>
<proteinExistence type="predicted"/>
<reference evidence="1" key="2">
    <citation type="submission" date="2023-06" db="EMBL/GenBank/DDBJ databases">
        <authorList>
            <consortium name="Lawrence Berkeley National Laboratory"/>
            <person name="Mondo S.J."/>
            <person name="Hensen N."/>
            <person name="Bonometti L."/>
            <person name="Westerberg I."/>
            <person name="Brannstrom I.O."/>
            <person name="Guillou S."/>
            <person name="Cros-Aarteil S."/>
            <person name="Calhoun S."/>
            <person name="Haridas S."/>
            <person name="Kuo A."/>
            <person name="Pangilinan J."/>
            <person name="Riley R."/>
            <person name="Labutti K."/>
            <person name="Andreopoulos B."/>
            <person name="Lipzen A."/>
            <person name="Chen C."/>
            <person name="Yanf M."/>
            <person name="Daum C."/>
            <person name="Ng V."/>
            <person name="Clum A."/>
            <person name="Steindorff A."/>
            <person name="Ohm R."/>
            <person name="Martin F."/>
            <person name="Silar P."/>
            <person name="Natvig D."/>
            <person name="Lalanne C."/>
            <person name="Gautier V."/>
            <person name="Ament-Velasquez S.L."/>
            <person name="Kruys A."/>
            <person name="Hutchinson M.I."/>
            <person name="Powell A.J."/>
            <person name="Barry K."/>
            <person name="Miller A.N."/>
            <person name="Grigoriev I.V."/>
            <person name="Debuchy R."/>
            <person name="Gladieux P."/>
            <person name="Thoren M.H."/>
            <person name="Johannesson H."/>
        </authorList>
    </citation>
    <scope>NUCLEOTIDE SEQUENCE</scope>
    <source>
        <strain evidence="1">CBS 626.80</strain>
    </source>
</reference>
<organism evidence="1 2">
    <name type="scientific">Pseudoneurospora amorphoporcata</name>
    <dbReference type="NCBI Taxonomy" id="241081"/>
    <lineage>
        <taxon>Eukaryota</taxon>
        <taxon>Fungi</taxon>
        <taxon>Dikarya</taxon>
        <taxon>Ascomycota</taxon>
        <taxon>Pezizomycotina</taxon>
        <taxon>Sordariomycetes</taxon>
        <taxon>Sordariomycetidae</taxon>
        <taxon>Sordariales</taxon>
        <taxon>Sordariaceae</taxon>
        <taxon>Pseudoneurospora</taxon>
    </lineage>
</organism>
<dbReference type="Proteomes" id="UP001303222">
    <property type="component" value="Unassembled WGS sequence"/>
</dbReference>
<name>A0AAN6NPF6_9PEZI</name>
<sequence>DWDAPELPGAVVEAWERVTDDYELHRVEIGLRPGSRSDKQYMYCIPDRDVLVLKMEEAEVSGLQVLDD</sequence>
<feature type="non-terminal residue" evidence="1">
    <location>
        <position position="1"/>
    </location>
</feature>
<gene>
    <name evidence="1" type="ORF">QBC32DRAFT_185152</name>
</gene>
<evidence type="ECO:0000313" key="2">
    <source>
        <dbReference type="Proteomes" id="UP001303222"/>
    </source>
</evidence>
<feature type="non-terminal residue" evidence="1">
    <location>
        <position position="68"/>
    </location>
</feature>
<keyword evidence="2" id="KW-1185">Reference proteome</keyword>